<name>A0ABT5UBF7_9GAMM</name>
<gene>
    <name evidence="6" type="ORF">ORQ98_10745</name>
</gene>
<reference evidence="6 7" key="1">
    <citation type="submission" date="2022-11" db="EMBL/GenBank/DDBJ databases">
        <title>Spartinivicinus poritis sp. nov., isolated from scleractinian coral Porites lutea.</title>
        <authorList>
            <person name="Zhang G."/>
            <person name="Cai L."/>
            <person name="Wei Q."/>
        </authorList>
    </citation>
    <scope>NUCLEOTIDE SEQUENCE [LARGE SCALE GENOMIC DNA]</scope>
    <source>
        <strain evidence="6 7">A2-2</strain>
    </source>
</reference>
<proteinExistence type="predicted"/>
<dbReference type="PANTHER" id="PTHR43585">
    <property type="entry name" value="FUMIPYRROLE BIOSYNTHESIS PROTEIN C"/>
    <property type="match status" value="1"/>
</dbReference>
<dbReference type="InterPro" id="IPR041472">
    <property type="entry name" value="BL00235/CARNS1_N"/>
</dbReference>
<evidence type="ECO:0000256" key="3">
    <source>
        <dbReference type="ARBA" id="ARBA00022840"/>
    </source>
</evidence>
<dbReference type="InterPro" id="IPR052032">
    <property type="entry name" value="ATP-dep_AA_Ligase"/>
</dbReference>
<keyword evidence="1" id="KW-0436">Ligase</keyword>
<dbReference type="Pfam" id="PF18130">
    <property type="entry name" value="ATPgrasp_N"/>
    <property type="match status" value="1"/>
</dbReference>
<feature type="domain" description="ATP-grasp" evidence="5">
    <location>
        <begin position="120"/>
        <end position="320"/>
    </location>
</feature>
<sequence>MAHLVFIDSTLTGLNAFATAHRLGHQVTFIRPTQSASIYNILSSNPAVPAHVDHYLEVATLEAEDLMPVLDQLHEKHPIDAVLSTSESGILPAAQAAERLGTPYTALGSLKNAVFKHQMREQLQQHGIPTPDFECLLEEQLVNGPKHLSLPFVVKPVRGFAKQFSAICHTQADFDQYIQELAADRRNTPGMDALVAREYIVEQYVEGSLHSAEVVVRDGRVMFYATTTRYRAHYDDLLELAAVMPSDLSESAQHAMKDYLQQVFYALGISIGLYHVELLMTGQGPILVEINARMMGSVSPVMYQMQTDQDAFEHLIRLHLGEPLTINDKGFHNAGITLAVAARQGGVVVESFQPQSLYELLNTYEISHHTLRIEAGKEVARYKGNVSIMGHVILLADTPQTVAEKGHRFLCDIERLIGLETAKYFPTP</sequence>
<evidence type="ECO:0000259" key="5">
    <source>
        <dbReference type="PROSITE" id="PS50975"/>
    </source>
</evidence>
<evidence type="ECO:0000256" key="1">
    <source>
        <dbReference type="ARBA" id="ARBA00022598"/>
    </source>
</evidence>
<dbReference type="InterPro" id="IPR011761">
    <property type="entry name" value="ATP-grasp"/>
</dbReference>
<evidence type="ECO:0000313" key="6">
    <source>
        <dbReference type="EMBL" id="MDE1462449.1"/>
    </source>
</evidence>
<dbReference type="Gene3D" id="3.30.470.20">
    <property type="entry name" value="ATP-grasp fold, B domain"/>
    <property type="match status" value="1"/>
</dbReference>
<dbReference type="Gene3D" id="3.40.50.20">
    <property type="match status" value="1"/>
</dbReference>
<keyword evidence="2 4" id="KW-0547">Nucleotide-binding</keyword>
<dbReference type="EMBL" id="JAPMOU010000011">
    <property type="protein sequence ID" value="MDE1462449.1"/>
    <property type="molecule type" value="Genomic_DNA"/>
</dbReference>
<accession>A0ABT5UBF7</accession>
<dbReference type="Pfam" id="PF13535">
    <property type="entry name" value="ATP-grasp_4"/>
    <property type="match status" value="1"/>
</dbReference>
<keyword evidence="3 4" id="KW-0067">ATP-binding</keyword>
<keyword evidence="7" id="KW-1185">Reference proteome</keyword>
<dbReference type="RefSeq" id="WP_274688804.1">
    <property type="nucleotide sequence ID" value="NZ_JAPMOU010000011.1"/>
</dbReference>
<evidence type="ECO:0000256" key="2">
    <source>
        <dbReference type="ARBA" id="ARBA00022741"/>
    </source>
</evidence>
<evidence type="ECO:0000256" key="4">
    <source>
        <dbReference type="PROSITE-ProRule" id="PRU00409"/>
    </source>
</evidence>
<dbReference type="PROSITE" id="PS50975">
    <property type="entry name" value="ATP_GRASP"/>
    <property type="match status" value="1"/>
</dbReference>
<evidence type="ECO:0000313" key="7">
    <source>
        <dbReference type="Proteomes" id="UP001528823"/>
    </source>
</evidence>
<dbReference type="SUPFAM" id="SSF56059">
    <property type="entry name" value="Glutathione synthetase ATP-binding domain-like"/>
    <property type="match status" value="1"/>
</dbReference>
<dbReference type="Proteomes" id="UP001528823">
    <property type="component" value="Unassembled WGS sequence"/>
</dbReference>
<dbReference type="PANTHER" id="PTHR43585:SF2">
    <property type="entry name" value="ATP-GRASP ENZYME FSQD"/>
    <property type="match status" value="1"/>
</dbReference>
<protein>
    <submittedName>
        <fullName evidence="6">ATP-grasp domain-containing protein</fullName>
    </submittedName>
</protein>
<comment type="caution">
    <text evidence="6">The sequence shown here is derived from an EMBL/GenBank/DDBJ whole genome shotgun (WGS) entry which is preliminary data.</text>
</comment>
<organism evidence="6 7">
    <name type="scientific">Spartinivicinus poritis</name>
    <dbReference type="NCBI Taxonomy" id="2994640"/>
    <lineage>
        <taxon>Bacteria</taxon>
        <taxon>Pseudomonadati</taxon>
        <taxon>Pseudomonadota</taxon>
        <taxon>Gammaproteobacteria</taxon>
        <taxon>Oceanospirillales</taxon>
        <taxon>Zooshikellaceae</taxon>
        <taxon>Spartinivicinus</taxon>
    </lineage>
</organism>